<gene>
    <name evidence="2" type="ORF">Eint_090030</name>
</gene>
<reference evidence="2 3" key="2">
    <citation type="journal article" date="2012" name="Proc. Natl. Acad. Sci. U.S.A.">
        <title>Gain and loss of multiple functionally related, horizontally transferred genes in the reduced genomes of two microsporidian parasites.</title>
        <authorList>
            <person name="Pombert J.-F."/>
            <person name="Selman M."/>
            <person name="Burki F."/>
            <person name="Bardell F.T."/>
            <person name="Farinelli L."/>
            <person name="Solter L.F."/>
            <person name="Whitman D.W."/>
            <person name="Weiss L.M."/>
            <person name="Corradi N."/>
            <person name="Keeling P.J."/>
        </authorList>
    </citation>
    <scope>NUCLEOTIDE SEQUENCE [LARGE SCALE GENOMIC DNA]</scope>
    <source>
        <strain evidence="2 3">ATCC 50506</strain>
    </source>
</reference>
<dbReference type="EMBL" id="CP001950">
    <property type="protein sequence ID" value="ADM12133.1"/>
    <property type="molecule type" value="Genomic_DNA"/>
</dbReference>
<evidence type="ECO:0000256" key="1">
    <source>
        <dbReference type="SAM" id="Phobius"/>
    </source>
</evidence>
<feature type="transmembrane region" description="Helical" evidence="1">
    <location>
        <begin position="165"/>
        <end position="184"/>
    </location>
</feature>
<dbReference type="GeneID" id="9698323"/>
<feature type="transmembrane region" description="Helical" evidence="1">
    <location>
        <begin position="205"/>
        <end position="221"/>
    </location>
</feature>
<evidence type="ECO:0000313" key="2">
    <source>
        <dbReference type="EMBL" id="ADM12133.1"/>
    </source>
</evidence>
<accession>E0S916</accession>
<name>E0S916_ENCIT</name>
<dbReference type="HOGENOM" id="CLU_1224762_0_0_1"/>
<keyword evidence="1" id="KW-1133">Transmembrane helix</keyword>
<keyword evidence="1" id="KW-0812">Transmembrane</keyword>
<dbReference type="OrthoDB" id="2192673at2759"/>
<sequence length="226" mass="25136">MNFKKNKMSVLANSLGLASMLVPTAIHLSDKLTGTNTILQFVAAVSSSSFTAFMLIYWIVRNWCVNVSSNGAKESFLYLTFIVLCMTGLFTCIGEVFLYGLYNSNVNILKVFATFSSVSYIRFKSLGLLPRPVYRCSSIGKIISIGAIVMITSAIAFHAKTGNALVVSWSFVLSGIALVLLSLWEETIPSETRDLWDISKAQLQAIDFIQLILFTLAYYWPDRSKF</sequence>
<proteinExistence type="predicted"/>
<feature type="transmembrane region" description="Helical" evidence="1">
    <location>
        <begin position="38"/>
        <end position="60"/>
    </location>
</feature>
<organism evidence="2 3">
    <name type="scientific">Encephalitozoon intestinalis (strain ATCC 50506)</name>
    <name type="common">Microsporidian parasite</name>
    <name type="synonym">Septata intestinalis</name>
    <dbReference type="NCBI Taxonomy" id="876142"/>
    <lineage>
        <taxon>Eukaryota</taxon>
        <taxon>Fungi</taxon>
        <taxon>Fungi incertae sedis</taxon>
        <taxon>Microsporidia</taxon>
        <taxon>Unikaryonidae</taxon>
        <taxon>Encephalitozoon</taxon>
    </lineage>
</organism>
<feature type="transmembrane region" description="Helical" evidence="1">
    <location>
        <begin position="139"/>
        <end position="159"/>
    </location>
</feature>
<reference evidence="2 3" key="1">
    <citation type="journal article" date="2010" name="Nat. Commun.">
        <title>The complete sequence of the smallest known nuclear genome from the microsporidian Encephalitozoon intestinalis.</title>
        <authorList>
            <person name="Corradi N."/>
            <person name="Pombert J.-F."/>
            <person name="Farinelli L."/>
            <person name="Didier E.S."/>
            <person name="Keeling P.J."/>
        </authorList>
    </citation>
    <scope>NUCLEOTIDE SEQUENCE [LARGE SCALE GENOMIC DNA]</scope>
    <source>
        <strain evidence="2 3">ATCC 50506</strain>
    </source>
</reference>
<keyword evidence="3" id="KW-1185">Reference proteome</keyword>
<dbReference type="KEGG" id="ein:Eint_090030"/>
<dbReference type="RefSeq" id="XP_003073493.1">
    <property type="nucleotide sequence ID" value="XM_003073447.1"/>
</dbReference>
<feature type="transmembrane region" description="Helical" evidence="1">
    <location>
        <begin position="76"/>
        <end position="102"/>
    </location>
</feature>
<keyword evidence="1" id="KW-0472">Membrane</keyword>
<dbReference type="Proteomes" id="UP000002313">
    <property type="component" value="Chromosome IX"/>
</dbReference>
<dbReference type="VEuPathDB" id="MicrosporidiaDB:Eint_090030"/>
<evidence type="ECO:0000313" key="3">
    <source>
        <dbReference type="Proteomes" id="UP000002313"/>
    </source>
</evidence>
<dbReference type="AlphaFoldDB" id="E0S916"/>
<protein>
    <submittedName>
        <fullName evidence="2">Uncharacterized protein</fullName>
    </submittedName>
</protein>